<evidence type="ECO:0008006" key="3">
    <source>
        <dbReference type="Google" id="ProtNLM"/>
    </source>
</evidence>
<dbReference type="Proteomes" id="UP000053660">
    <property type="component" value="Unassembled WGS sequence"/>
</dbReference>
<keyword evidence="2" id="KW-1185">Reference proteome</keyword>
<reference evidence="1 2" key="1">
    <citation type="submission" date="2014-03" db="EMBL/GenBank/DDBJ databases">
        <title>Draft genome of the hookworm Oesophagostomum dentatum.</title>
        <authorList>
            <person name="Mitreva M."/>
        </authorList>
    </citation>
    <scope>NUCLEOTIDE SEQUENCE [LARGE SCALE GENOMIC DNA]</scope>
    <source>
        <strain evidence="1 2">OD-Hann</strain>
    </source>
</reference>
<proteinExistence type="predicted"/>
<sequence length="149" mass="16585">MQIMMALTTALSSAGSWFNSLNVTTQRSDYTPLLTCIDEIQGVLDGIQYNQPSSVVECGRSVTYCQKITAHYISTNSETEIEMRGCDPIQVEDRFDGVPCMKEGCHEQVIDSETYNVCCCASSMCNFVPPPELLNYFLGLGLLYVIRLL</sequence>
<evidence type="ECO:0000313" key="2">
    <source>
        <dbReference type="Proteomes" id="UP000053660"/>
    </source>
</evidence>
<dbReference type="OrthoDB" id="5848007at2759"/>
<dbReference type="AlphaFoldDB" id="A0A0B1SK98"/>
<protein>
    <recommendedName>
        <fullName evidence="3">ET module</fullName>
    </recommendedName>
</protein>
<evidence type="ECO:0000313" key="1">
    <source>
        <dbReference type="EMBL" id="KHJ83615.1"/>
    </source>
</evidence>
<accession>A0A0B1SK98</accession>
<dbReference type="EMBL" id="KN572597">
    <property type="protein sequence ID" value="KHJ83615.1"/>
    <property type="molecule type" value="Genomic_DNA"/>
</dbReference>
<gene>
    <name evidence="1" type="ORF">OESDEN_16684</name>
</gene>
<name>A0A0B1SK98_OESDE</name>
<organism evidence="1 2">
    <name type="scientific">Oesophagostomum dentatum</name>
    <name type="common">Nodular worm</name>
    <dbReference type="NCBI Taxonomy" id="61180"/>
    <lineage>
        <taxon>Eukaryota</taxon>
        <taxon>Metazoa</taxon>
        <taxon>Ecdysozoa</taxon>
        <taxon>Nematoda</taxon>
        <taxon>Chromadorea</taxon>
        <taxon>Rhabditida</taxon>
        <taxon>Rhabditina</taxon>
        <taxon>Rhabditomorpha</taxon>
        <taxon>Strongyloidea</taxon>
        <taxon>Strongylidae</taxon>
        <taxon>Oesophagostomum</taxon>
    </lineage>
</organism>